<proteinExistence type="predicted"/>
<dbReference type="EMBL" id="LN733663">
    <property type="protein sequence ID" value="CEP17320.1"/>
    <property type="molecule type" value="Genomic_DNA"/>
</dbReference>
<dbReference type="OrthoDB" id="2276838at2759"/>
<reference evidence="2 3" key="1">
    <citation type="submission" date="2014-09" db="EMBL/GenBank/DDBJ databases">
        <authorList>
            <person name="Ellenberger Sabrina"/>
        </authorList>
    </citation>
    <scope>NUCLEOTIDE SEQUENCE [LARGE SCALE GENOMIC DNA]</scope>
    <source>
        <strain evidence="2 3">CBS 412.66</strain>
    </source>
</reference>
<feature type="compositionally biased region" description="Basic and acidic residues" evidence="1">
    <location>
        <begin position="28"/>
        <end position="44"/>
    </location>
</feature>
<gene>
    <name evidence="2" type="primary">PARPA_11616.1 scaffold 44482</name>
</gene>
<sequence length="77" mass="8191">MDVGQLENPYSSAEKTGKTGGTGLFKIGDYDEPKKQTKNGRAEEPGLVQQAGESIKDRVSSTINTLSGNNDSNSTNQ</sequence>
<dbReference type="Proteomes" id="UP000054107">
    <property type="component" value="Unassembled WGS sequence"/>
</dbReference>
<protein>
    <submittedName>
        <fullName evidence="2">Uncharacterized protein</fullName>
    </submittedName>
</protein>
<evidence type="ECO:0000313" key="2">
    <source>
        <dbReference type="EMBL" id="CEP17320.1"/>
    </source>
</evidence>
<feature type="compositionally biased region" description="Polar residues" evidence="1">
    <location>
        <begin position="60"/>
        <end position="77"/>
    </location>
</feature>
<dbReference type="AlphaFoldDB" id="A0A0B7NP61"/>
<feature type="region of interest" description="Disordered" evidence="1">
    <location>
        <begin position="1"/>
        <end position="77"/>
    </location>
</feature>
<keyword evidence="3" id="KW-1185">Reference proteome</keyword>
<evidence type="ECO:0000256" key="1">
    <source>
        <dbReference type="SAM" id="MobiDB-lite"/>
    </source>
</evidence>
<accession>A0A0B7NP61</accession>
<organism evidence="2 3">
    <name type="scientific">Parasitella parasitica</name>
    <dbReference type="NCBI Taxonomy" id="35722"/>
    <lineage>
        <taxon>Eukaryota</taxon>
        <taxon>Fungi</taxon>
        <taxon>Fungi incertae sedis</taxon>
        <taxon>Mucoromycota</taxon>
        <taxon>Mucoromycotina</taxon>
        <taxon>Mucoromycetes</taxon>
        <taxon>Mucorales</taxon>
        <taxon>Mucorineae</taxon>
        <taxon>Mucoraceae</taxon>
        <taxon>Parasitella</taxon>
    </lineage>
</organism>
<name>A0A0B7NP61_9FUNG</name>
<evidence type="ECO:0000313" key="3">
    <source>
        <dbReference type="Proteomes" id="UP000054107"/>
    </source>
</evidence>